<keyword evidence="1" id="KW-0694">RNA-binding</keyword>
<dbReference type="AlphaFoldDB" id="Q4T0I1"/>
<feature type="region of interest" description="Disordered" evidence="2">
    <location>
        <begin position="123"/>
        <end position="161"/>
    </location>
</feature>
<dbReference type="OrthoDB" id="21643at2759"/>
<gene>
    <name evidence="3" type="ORF">GSTENG00009316001</name>
</gene>
<proteinExistence type="predicted"/>
<sequence>MDEEDEDEEDSDGDDGSRFDVRPQFEGPAGQKLMELQSRFRTDERFRMDARFLEDDQDKKGEEGEALRRRKVGPCQKETRLWKRRRRRTCPSCRGSWAAASTAATAQQLARPGRSGMFLLCTTTPPERSTRRWRPGPLATRRGGSSRAHGPHGPHGPHTSCDFITLQLRNVTSV</sequence>
<dbReference type="PANTHER" id="PTHR48029:SF1">
    <property type="entry name" value="NUCLEOLAR PROTEIN 8"/>
    <property type="match status" value="1"/>
</dbReference>
<dbReference type="PANTHER" id="PTHR48029">
    <property type="entry name" value="NUCLEOLAR PROTEIN 8"/>
    <property type="match status" value="1"/>
</dbReference>
<reference evidence="3" key="1">
    <citation type="journal article" date="2004" name="Nature">
        <title>Genome duplication in the teleost fish Tetraodon nigroviridis reveals the early vertebrate proto-karyotype.</title>
        <authorList>
            <person name="Jaillon O."/>
            <person name="Aury J.-M."/>
            <person name="Brunet F."/>
            <person name="Petit J.-L."/>
            <person name="Stange-Thomann N."/>
            <person name="Mauceli E."/>
            <person name="Bouneau L."/>
            <person name="Fischer C."/>
            <person name="Ozouf-Costaz C."/>
            <person name="Bernot A."/>
            <person name="Nicaud S."/>
            <person name="Jaffe D."/>
            <person name="Fisher S."/>
            <person name="Lutfalla G."/>
            <person name="Dossat C."/>
            <person name="Segurens B."/>
            <person name="Dasilva C."/>
            <person name="Salanoubat M."/>
            <person name="Levy M."/>
            <person name="Boudet N."/>
            <person name="Castellano S."/>
            <person name="Anthouard V."/>
            <person name="Jubin C."/>
            <person name="Castelli V."/>
            <person name="Katinka M."/>
            <person name="Vacherie B."/>
            <person name="Biemont C."/>
            <person name="Skalli Z."/>
            <person name="Cattolico L."/>
            <person name="Poulain J."/>
            <person name="De Berardinis V."/>
            <person name="Cruaud C."/>
            <person name="Duprat S."/>
            <person name="Brottier P."/>
            <person name="Coutanceau J.-P."/>
            <person name="Gouzy J."/>
            <person name="Parra G."/>
            <person name="Lardier G."/>
            <person name="Chapple C."/>
            <person name="McKernan K.J."/>
            <person name="McEwan P."/>
            <person name="Bosak S."/>
            <person name="Kellis M."/>
            <person name="Volff J.-N."/>
            <person name="Guigo R."/>
            <person name="Zody M.C."/>
            <person name="Mesirov J."/>
            <person name="Lindblad-Toh K."/>
            <person name="Birren B."/>
            <person name="Nusbaum C."/>
            <person name="Kahn D."/>
            <person name="Robinson-Rechavi M."/>
            <person name="Laudet V."/>
            <person name="Schachter V."/>
            <person name="Quetier F."/>
            <person name="Saurin W."/>
            <person name="Scarpelli C."/>
            <person name="Wincker P."/>
            <person name="Lander E.S."/>
            <person name="Weissenbach J."/>
            <person name="Roest Crollius H."/>
        </authorList>
    </citation>
    <scope>NUCLEOTIDE SEQUENCE [LARGE SCALE GENOMIC DNA]</scope>
</reference>
<protein>
    <submittedName>
        <fullName evidence="3">(spotted green pufferfish) hypothetical protein</fullName>
    </submittedName>
</protein>
<organism evidence="3">
    <name type="scientific">Tetraodon nigroviridis</name>
    <name type="common">Spotted green pufferfish</name>
    <name type="synonym">Chelonodon nigroviridis</name>
    <dbReference type="NCBI Taxonomy" id="99883"/>
    <lineage>
        <taxon>Eukaryota</taxon>
        <taxon>Metazoa</taxon>
        <taxon>Chordata</taxon>
        <taxon>Craniata</taxon>
        <taxon>Vertebrata</taxon>
        <taxon>Euteleostomi</taxon>
        <taxon>Actinopterygii</taxon>
        <taxon>Neopterygii</taxon>
        <taxon>Teleostei</taxon>
        <taxon>Neoteleostei</taxon>
        <taxon>Acanthomorphata</taxon>
        <taxon>Eupercaria</taxon>
        <taxon>Tetraodontiformes</taxon>
        <taxon>Tetradontoidea</taxon>
        <taxon>Tetraodontidae</taxon>
        <taxon>Tetraodon</taxon>
    </lineage>
</organism>
<dbReference type="GO" id="GO:0003723">
    <property type="term" value="F:RNA binding"/>
    <property type="evidence" value="ECO:0007669"/>
    <property type="project" value="UniProtKB-KW"/>
</dbReference>
<dbReference type="KEGG" id="tng:GSTEN00009316G001"/>
<dbReference type="EMBL" id="CAAE01011003">
    <property type="protein sequence ID" value="CAF93601.1"/>
    <property type="molecule type" value="Genomic_DNA"/>
</dbReference>
<accession>Q4T0I1</accession>
<reference evidence="3" key="2">
    <citation type="submission" date="2004-02" db="EMBL/GenBank/DDBJ databases">
        <authorList>
            <consortium name="Genoscope"/>
            <consortium name="Whitehead Institute Centre for Genome Research"/>
        </authorList>
    </citation>
    <scope>NUCLEOTIDE SEQUENCE</scope>
</reference>
<feature type="compositionally biased region" description="Acidic residues" evidence="2">
    <location>
        <begin position="1"/>
        <end position="14"/>
    </location>
</feature>
<evidence type="ECO:0000256" key="2">
    <source>
        <dbReference type="SAM" id="MobiDB-lite"/>
    </source>
</evidence>
<feature type="region of interest" description="Disordered" evidence="2">
    <location>
        <begin position="1"/>
        <end position="31"/>
    </location>
</feature>
<evidence type="ECO:0000313" key="3">
    <source>
        <dbReference type="EMBL" id="CAF93601.1"/>
    </source>
</evidence>
<evidence type="ECO:0000256" key="1">
    <source>
        <dbReference type="ARBA" id="ARBA00022884"/>
    </source>
</evidence>
<comment type="caution">
    <text evidence="3">The sequence shown here is derived from an EMBL/GenBank/DDBJ whole genome shotgun (WGS) entry which is preliminary data.</text>
</comment>
<name>Q4T0I1_TETNG</name>